<keyword evidence="6" id="KW-1133">Transmembrane helix</keyword>
<keyword evidence="6" id="KW-0472">Membrane</keyword>
<evidence type="ECO:0000313" key="9">
    <source>
        <dbReference type="Proteomes" id="UP000050421"/>
    </source>
</evidence>
<dbReference type="GO" id="GO:0005524">
    <property type="term" value="F:ATP binding"/>
    <property type="evidence" value="ECO:0007669"/>
    <property type="project" value="UniProtKB-KW"/>
</dbReference>
<dbReference type="InterPro" id="IPR015413">
    <property type="entry name" value="Methionyl/Leucyl_tRNA_Synth"/>
</dbReference>
<keyword evidence="6" id="KW-0812">Transmembrane</keyword>
<keyword evidence="1" id="KW-0436">Ligase</keyword>
<feature type="transmembrane region" description="Helical" evidence="6">
    <location>
        <begin position="73"/>
        <end position="92"/>
    </location>
</feature>
<comment type="caution">
    <text evidence="8">The sequence shown here is derived from an EMBL/GenBank/DDBJ whole genome shotgun (WGS) entry which is preliminary data.</text>
</comment>
<dbReference type="GO" id="GO:0006418">
    <property type="term" value="P:tRNA aminoacylation for protein translation"/>
    <property type="evidence" value="ECO:0007669"/>
    <property type="project" value="InterPro"/>
</dbReference>
<keyword evidence="5 8" id="KW-0030">Aminoacyl-tRNA synthetase</keyword>
<name>A0A0P7XRS3_9BACT</name>
<sequence length="94" mass="11024">MGQKKCPHCGNWSEWNQNIDDTCDHCGKNLSPVEVKRDKVRKDEKKKNEEEWMFYIKESDTSLVKFFKKVGNGFYTVFMAIMTFILWLIAALPG</sequence>
<keyword evidence="4" id="KW-0648">Protein biosynthesis</keyword>
<evidence type="ECO:0000256" key="1">
    <source>
        <dbReference type="ARBA" id="ARBA00022598"/>
    </source>
</evidence>
<feature type="domain" description="Methionyl/Leucyl tRNA synthetase" evidence="7">
    <location>
        <begin position="4"/>
        <end position="69"/>
    </location>
</feature>
<evidence type="ECO:0000256" key="4">
    <source>
        <dbReference type="ARBA" id="ARBA00022917"/>
    </source>
</evidence>
<evidence type="ECO:0000256" key="2">
    <source>
        <dbReference type="ARBA" id="ARBA00022741"/>
    </source>
</evidence>
<keyword evidence="3" id="KW-0067">ATP-binding</keyword>
<dbReference type="PATRIC" id="fig|1305737.6.peg.827"/>
<protein>
    <submittedName>
        <fullName evidence="8">tRNA synthetases class I (M)</fullName>
    </submittedName>
</protein>
<dbReference type="AlphaFoldDB" id="A0A0P7XRS3"/>
<proteinExistence type="predicted"/>
<evidence type="ECO:0000313" key="8">
    <source>
        <dbReference type="EMBL" id="KPQ19910.1"/>
    </source>
</evidence>
<evidence type="ECO:0000256" key="5">
    <source>
        <dbReference type="ARBA" id="ARBA00023146"/>
    </source>
</evidence>
<dbReference type="EMBL" id="LJXT01000004">
    <property type="protein sequence ID" value="KPQ19910.1"/>
    <property type="molecule type" value="Genomic_DNA"/>
</dbReference>
<dbReference type="Pfam" id="PF09334">
    <property type="entry name" value="tRNA-synt_1g"/>
    <property type="match status" value="1"/>
</dbReference>
<dbReference type="GO" id="GO:0004812">
    <property type="term" value="F:aminoacyl-tRNA ligase activity"/>
    <property type="evidence" value="ECO:0007669"/>
    <property type="project" value="UniProtKB-KW"/>
</dbReference>
<dbReference type="STRING" id="1305737.GCA_000526355_00680"/>
<gene>
    <name evidence="8" type="ORF">HLUCCX10_01175</name>
</gene>
<reference evidence="8 9" key="1">
    <citation type="submission" date="2015-09" db="EMBL/GenBank/DDBJ databases">
        <title>Identification and resolution of microdiversity through metagenomic sequencing of parallel consortia.</title>
        <authorList>
            <person name="Nelson W.C."/>
            <person name="Romine M.F."/>
            <person name="Lindemann S.R."/>
        </authorList>
    </citation>
    <scope>NUCLEOTIDE SEQUENCE [LARGE SCALE GENOMIC DNA]</scope>
    <source>
        <strain evidence="8">HL-49</strain>
    </source>
</reference>
<evidence type="ECO:0000256" key="6">
    <source>
        <dbReference type="SAM" id="Phobius"/>
    </source>
</evidence>
<accession>A0A0P7XRS3</accession>
<keyword evidence="2" id="KW-0547">Nucleotide-binding</keyword>
<evidence type="ECO:0000256" key="3">
    <source>
        <dbReference type="ARBA" id="ARBA00022840"/>
    </source>
</evidence>
<organism evidence="8 9">
    <name type="scientific">Algoriphagus marincola HL-49</name>
    <dbReference type="NCBI Taxonomy" id="1305737"/>
    <lineage>
        <taxon>Bacteria</taxon>
        <taxon>Pseudomonadati</taxon>
        <taxon>Bacteroidota</taxon>
        <taxon>Cytophagia</taxon>
        <taxon>Cytophagales</taxon>
        <taxon>Cyclobacteriaceae</taxon>
        <taxon>Algoriphagus</taxon>
    </lineage>
</organism>
<dbReference type="OrthoDB" id="772995at2"/>
<dbReference type="Proteomes" id="UP000050421">
    <property type="component" value="Unassembled WGS sequence"/>
</dbReference>
<evidence type="ECO:0000259" key="7">
    <source>
        <dbReference type="Pfam" id="PF09334"/>
    </source>
</evidence>